<dbReference type="AlphaFoldDB" id="A0A6L6WES3"/>
<organism evidence="2 3">
    <name type="scientific">Parasedimentitalea huanghaiensis</name>
    <dbReference type="NCBI Taxonomy" id="2682100"/>
    <lineage>
        <taxon>Bacteria</taxon>
        <taxon>Pseudomonadati</taxon>
        <taxon>Pseudomonadota</taxon>
        <taxon>Alphaproteobacteria</taxon>
        <taxon>Rhodobacterales</taxon>
        <taxon>Paracoccaceae</taxon>
        <taxon>Parasedimentitalea</taxon>
    </lineage>
</organism>
<protein>
    <submittedName>
        <fullName evidence="2">Uncharacterized protein</fullName>
    </submittedName>
</protein>
<dbReference type="EMBL" id="WQLV01000005">
    <property type="protein sequence ID" value="MVO16214.1"/>
    <property type="molecule type" value="Genomic_DNA"/>
</dbReference>
<feature type="signal peptide" evidence="1">
    <location>
        <begin position="1"/>
        <end position="20"/>
    </location>
</feature>
<accession>A0A6L6WES3</accession>
<comment type="caution">
    <text evidence="2">The sequence shown here is derived from an EMBL/GenBank/DDBJ whole genome shotgun (WGS) entry which is preliminary data.</text>
</comment>
<proteinExistence type="predicted"/>
<reference evidence="2 3" key="1">
    <citation type="submission" date="2019-12" db="EMBL/GenBank/DDBJ databases">
        <authorList>
            <person name="Zhang Y.-J."/>
        </authorList>
    </citation>
    <scope>NUCLEOTIDE SEQUENCE [LARGE SCALE GENOMIC DNA]</scope>
    <source>
        <strain evidence="2 3">CY05</strain>
    </source>
</reference>
<evidence type="ECO:0000256" key="1">
    <source>
        <dbReference type="SAM" id="SignalP"/>
    </source>
</evidence>
<gene>
    <name evidence="2" type="ORF">GO984_10365</name>
</gene>
<evidence type="ECO:0000313" key="3">
    <source>
        <dbReference type="Proteomes" id="UP000478892"/>
    </source>
</evidence>
<name>A0A6L6WES3_9RHOB</name>
<keyword evidence="3" id="KW-1185">Reference proteome</keyword>
<feature type="chain" id="PRO_5026977254" evidence="1">
    <location>
        <begin position="21"/>
        <end position="217"/>
    </location>
</feature>
<evidence type="ECO:0000313" key="2">
    <source>
        <dbReference type="EMBL" id="MVO16214.1"/>
    </source>
</evidence>
<dbReference type="RefSeq" id="WP_157022463.1">
    <property type="nucleotide sequence ID" value="NZ_WQLV01000005.1"/>
</dbReference>
<keyword evidence="1" id="KW-0732">Signal</keyword>
<sequence length="217" mass="23624">MKNFLSYLILGSVSVTGAYAQDQVGEMPSFNLEMFGAVDDVGAGLRALSVSKHSERVIEWQIIKSGDFEVDYDSGFDEVLQRGLEPVICENCDAWELPSKPVVRLNDAGHAELAGVEFCPDCTEVDPLPECESQLKDMGYSGYRMQASPRYVADFLDNGPVDFNAEKIVIMGELSDTNLMGMLESEIAEYAGIVAAELCPNCTDVDPLPTGCDNDEG</sequence>
<dbReference type="Proteomes" id="UP000478892">
    <property type="component" value="Unassembled WGS sequence"/>
</dbReference>